<reference evidence="1 2" key="1">
    <citation type="submission" date="2024-11" db="EMBL/GenBank/DDBJ databases">
        <title>Chromosome-level genome assembly of the freshwater bivalve Anodonta woodiana.</title>
        <authorList>
            <person name="Chen X."/>
        </authorList>
    </citation>
    <scope>NUCLEOTIDE SEQUENCE [LARGE SCALE GENOMIC DNA]</scope>
    <source>
        <strain evidence="1">MN2024</strain>
        <tissue evidence="1">Gills</tissue>
    </source>
</reference>
<evidence type="ECO:0008006" key="3">
    <source>
        <dbReference type="Google" id="ProtNLM"/>
    </source>
</evidence>
<evidence type="ECO:0000313" key="2">
    <source>
        <dbReference type="Proteomes" id="UP001634394"/>
    </source>
</evidence>
<proteinExistence type="predicted"/>
<accession>A0ABD3WAI3</accession>
<sequence>MVHAFNKTQASYLGSQDTDDLNSSNCFVLEYGHSDSNLQDDNNSGIQNNKLQDNNHNVNICDARQNSQIKDSEQIVELNKAREISQSEDSSCNVDVNEADENSNIDASIQNVNPGDCSQNFQLVDTSLIFEFDTASTNVQLGDISQNVDPCDASRNSQLEESKLNVDRQRNRLDNVELVHCSRQDAYLHDTNQNGQLHDSSQNSHKLDLLRSSHEDNSITSCDLNSQKPSRYCMYCHQIITGGKLKRHILRKHKLEEEVKAAVLLPKQLQNKFFEDKRREGMYQFNIKFMTKPEMNETDKMQFMRERKPKYENGLRMYSGCKSFLSSRSFYKHKQACIIVTADAMKPKLFSSTLYHKDKEFVEEILNKFRTNEAGELCRTDFLIQQVGYRHFA</sequence>
<dbReference type="PANTHER" id="PTHR33480">
    <property type="entry name" value="SET DOMAIN-CONTAINING PROTEIN-RELATED"/>
    <property type="match status" value="1"/>
</dbReference>
<keyword evidence="2" id="KW-1185">Reference proteome</keyword>
<comment type="caution">
    <text evidence="1">The sequence shown here is derived from an EMBL/GenBank/DDBJ whole genome shotgun (WGS) entry which is preliminary data.</text>
</comment>
<organism evidence="1 2">
    <name type="scientific">Sinanodonta woodiana</name>
    <name type="common">Chinese pond mussel</name>
    <name type="synonym">Anodonta woodiana</name>
    <dbReference type="NCBI Taxonomy" id="1069815"/>
    <lineage>
        <taxon>Eukaryota</taxon>
        <taxon>Metazoa</taxon>
        <taxon>Spiralia</taxon>
        <taxon>Lophotrochozoa</taxon>
        <taxon>Mollusca</taxon>
        <taxon>Bivalvia</taxon>
        <taxon>Autobranchia</taxon>
        <taxon>Heteroconchia</taxon>
        <taxon>Palaeoheterodonta</taxon>
        <taxon>Unionida</taxon>
        <taxon>Unionoidea</taxon>
        <taxon>Unionidae</taxon>
        <taxon>Unioninae</taxon>
        <taxon>Sinanodonta</taxon>
    </lineage>
</organism>
<name>A0ABD3WAI3_SINWO</name>
<gene>
    <name evidence="1" type="ORF">ACJMK2_038947</name>
</gene>
<dbReference type="Proteomes" id="UP001634394">
    <property type="component" value="Unassembled WGS sequence"/>
</dbReference>
<evidence type="ECO:0000313" key="1">
    <source>
        <dbReference type="EMBL" id="KAL3870919.1"/>
    </source>
</evidence>
<dbReference type="EMBL" id="JBJQND010000007">
    <property type="protein sequence ID" value="KAL3870919.1"/>
    <property type="molecule type" value="Genomic_DNA"/>
</dbReference>
<dbReference type="AlphaFoldDB" id="A0ABD3WAI3"/>
<dbReference type="PANTHER" id="PTHR33480:SF1">
    <property type="entry name" value="TYR RECOMBINASE DOMAIN-CONTAINING PROTEIN"/>
    <property type="match status" value="1"/>
</dbReference>
<protein>
    <recommendedName>
        <fullName evidence="3">C2H2-type domain-containing protein</fullName>
    </recommendedName>
</protein>